<keyword evidence="2" id="KW-0808">Transferase</keyword>
<evidence type="ECO:0000313" key="2">
    <source>
        <dbReference type="EMBL" id="MCA9728979.1"/>
    </source>
</evidence>
<dbReference type="Gene3D" id="3.40.50.150">
    <property type="entry name" value="Vaccinia Virus protein VP39"/>
    <property type="match status" value="1"/>
</dbReference>
<dbReference type="SUPFAM" id="SSF53335">
    <property type="entry name" value="S-adenosyl-L-methionine-dependent methyltransferases"/>
    <property type="match status" value="1"/>
</dbReference>
<proteinExistence type="predicted"/>
<evidence type="ECO:0000313" key="3">
    <source>
        <dbReference type="Proteomes" id="UP000697710"/>
    </source>
</evidence>
<reference evidence="2" key="2">
    <citation type="journal article" date="2021" name="Microbiome">
        <title>Successional dynamics and alternative stable states in a saline activated sludge microbial community over 9 years.</title>
        <authorList>
            <person name="Wang Y."/>
            <person name="Ye J."/>
            <person name="Ju F."/>
            <person name="Liu L."/>
            <person name="Boyd J.A."/>
            <person name="Deng Y."/>
            <person name="Parks D.H."/>
            <person name="Jiang X."/>
            <person name="Yin X."/>
            <person name="Woodcroft B.J."/>
            <person name="Tyson G.W."/>
            <person name="Hugenholtz P."/>
            <person name="Polz M.F."/>
            <person name="Zhang T."/>
        </authorList>
    </citation>
    <scope>NUCLEOTIDE SEQUENCE</scope>
    <source>
        <strain evidence="2">HKST-UBA01</strain>
    </source>
</reference>
<dbReference type="InterPro" id="IPR041698">
    <property type="entry name" value="Methyltransf_25"/>
</dbReference>
<accession>A0A956M0R4</accession>
<organism evidence="2 3">
    <name type="scientific">Eiseniibacteriota bacterium</name>
    <dbReference type="NCBI Taxonomy" id="2212470"/>
    <lineage>
        <taxon>Bacteria</taxon>
        <taxon>Candidatus Eiseniibacteriota</taxon>
    </lineage>
</organism>
<dbReference type="GO" id="GO:0008168">
    <property type="term" value="F:methyltransferase activity"/>
    <property type="evidence" value="ECO:0007669"/>
    <property type="project" value="UniProtKB-KW"/>
</dbReference>
<feature type="non-terminal residue" evidence="2">
    <location>
        <position position="1"/>
    </location>
</feature>
<dbReference type="InterPro" id="IPR050508">
    <property type="entry name" value="Methyltransf_Superfamily"/>
</dbReference>
<keyword evidence="2" id="KW-0489">Methyltransferase</keyword>
<dbReference type="EMBL" id="JAGQHR010000534">
    <property type="protein sequence ID" value="MCA9728979.1"/>
    <property type="molecule type" value="Genomic_DNA"/>
</dbReference>
<dbReference type="CDD" id="cd02440">
    <property type="entry name" value="AdoMet_MTases"/>
    <property type="match status" value="1"/>
</dbReference>
<dbReference type="Pfam" id="PF13649">
    <property type="entry name" value="Methyltransf_25"/>
    <property type="match status" value="1"/>
</dbReference>
<protein>
    <submittedName>
        <fullName evidence="2">Methyltransferase domain-containing protein</fullName>
    </submittedName>
</protein>
<gene>
    <name evidence="2" type="ORF">KC729_14905</name>
</gene>
<evidence type="ECO:0000259" key="1">
    <source>
        <dbReference type="Pfam" id="PF13649"/>
    </source>
</evidence>
<dbReference type="AlphaFoldDB" id="A0A956M0R4"/>
<reference evidence="2" key="1">
    <citation type="submission" date="2020-04" db="EMBL/GenBank/DDBJ databases">
        <authorList>
            <person name="Zhang T."/>
        </authorList>
    </citation>
    <scope>NUCLEOTIDE SEQUENCE</scope>
    <source>
        <strain evidence="2">HKST-UBA01</strain>
    </source>
</reference>
<dbReference type="InterPro" id="IPR029063">
    <property type="entry name" value="SAM-dependent_MTases_sf"/>
</dbReference>
<dbReference type="PANTHER" id="PTHR42912">
    <property type="entry name" value="METHYLTRANSFERASE"/>
    <property type="match status" value="1"/>
</dbReference>
<comment type="caution">
    <text evidence="2">The sequence shown here is derived from an EMBL/GenBank/DDBJ whole genome shotgun (WGS) entry which is preliminary data.</text>
</comment>
<sequence>GRDPRTRGHVLSRRRGSRRESRVAMSSYVYMKVLESTPQRYDRGIRILSRGAIDEVYRRLADSIAEPGAHVLDIGCGTGNVALACAARGASVVGIDFNTGMLEVARAKPAAQGAGTGHIEWLELGALEIEDRFPSDTFDGAAACLLFSELTDDEQSYLLTTLLSRVRPGGTVAIADEVAPGGTVARAWWRMRRAPWVAGTWLLAQTSTRPVHGLERRMRDSGFRDVQVEPIPGDFALISGVVPTRVES</sequence>
<dbReference type="NCBIfam" id="NF043040">
    <property type="entry name" value="corrin_prot_MT"/>
    <property type="match status" value="1"/>
</dbReference>
<name>A0A956M0R4_UNCEI</name>
<dbReference type="Proteomes" id="UP000697710">
    <property type="component" value="Unassembled WGS sequence"/>
</dbReference>
<dbReference type="GO" id="GO:0032259">
    <property type="term" value="P:methylation"/>
    <property type="evidence" value="ECO:0007669"/>
    <property type="project" value="UniProtKB-KW"/>
</dbReference>
<feature type="domain" description="Methyltransferase" evidence="1">
    <location>
        <begin position="71"/>
        <end position="170"/>
    </location>
</feature>